<sequence length="73" mass="8246">MTITEQTIKQAVRHDEEMKKKSKSKKIIKIIKKDGSLVLKTTGDNMKVLELCTCCKTDVVTYCGNTVEIRVSI</sequence>
<accession>A0A5J5GGY9</accession>
<organism evidence="1 2">
    <name type="scientific">Paenibacillus spiritus</name>
    <dbReference type="NCBI Taxonomy" id="2496557"/>
    <lineage>
        <taxon>Bacteria</taxon>
        <taxon>Bacillati</taxon>
        <taxon>Bacillota</taxon>
        <taxon>Bacilli</taxon>
        <taxon>Bacillales</taxon>
        <taxon>Paenibacillaceae</taxon>
        <taxon>Paenibacillus</taxon>
    </lineage>
</organism>
<evidence type="ECO:0000313" key="1">
    <source>
        <dbReference type="EMBL" id="KAA9007357.1"/>
    </source>
</evidence>
<evidence type="ECO:0000313" key="2">
    <source>
        <dbReference type="Proteomes" id="UP000367750"/>
    </source>
</evidence>
<dbReference type="EMBL" id="VYKK01000004">
    <property type="protein sequence ID" value="KAA9007357.1"/>
    <property type="molecule type" value="Genomic_DNA"/>
</dbReference>
<dbReference type="RefSeq" id="WP_150456647.1">
    <property type="nucleotide sequence ID" value="NZ_VYKK01000004.1"/>
</dbReference>
<gene>
    <name evidence="1" type="ORF">F4V43_02400</name>
</gene>
<comment type="caution">
    <text evidence="1">The sequence shown here is derived from an EMBL/GenBank/DDBJ whole genome shotgun (WGS) entry which is preliminary data.</text>
</comment>
<dbReference type="Proteomes" id="UP000367750">
    <property type="component" value="Unassembled WGS sequence"/>
</dbReference>
<keyword evidence="2" id="KW-1185">Reference proteome</keyword>
<proteinExistence type="predicted"/>
<dbReference type="AlphaFoldDB" id="A0A5J5GGY9"/>
<name>A0A5J5GGY9_9BACL</name>
<protein>
    <submittedName>
        <fullName evidence="1">Uncharacterized protein</fullName>
    </submittedName>
</protein>
<reference evidence="1 2" key="1">
    <citation type="submission" date="2019-09" db="EMBL/GenBank/DDBJ databases">
        <title>Bacillus ochoae sp. nov., Paenibacillus whitsoniae sp. nov., Paenibacillus spiritus sp. nov. Isolated from the Mars Exploration Rover during spacecraft assembly.</title>
        <authorList>
            <person name="Seuylemezian A."/>
            <person name="Vaishampayan P."/>
        </authorList>
    </citation>
    <scope>NUCLEOTIDE SEQUENCE [LARGE SCALE GENOMIC DNA]</scope>
    <source>
        <strain evidence="1 2">MER_111</strain>
    </source>
</reference>